<accession>A0A212RFN4</accession>
<organism evidence="1 2">
    <name type="scientific">Rhodoblastus acidophilus</name>
    <name type="common">Rhodopseudomonas acidophila</name>
    <dbReference type="NCBI Taxonomy" id="1074"/>
    <lineage>
        <taxon>Bacteria</taxon>
        <taxon>Pseudomonadati</taxon>
        <taxon>Pseudomonadota</taxon>
        <taxon>Alphaproteobacteria</taxon>
        <taxon>Hyphomicrobiales</taxon>
        <taxon>Rhodoblastaceae</taxon>
        <taxon>Rhodoblastus</taxon>
    </lineage>
</organism>
<dbReference type="OrthoDB" id="7059163at2"/>
<dbReference type="AlphaFoldDB" id="A0A212RFN4"/>
<evidence type="ECO:0000313" key="1">
    <source>
        <dbReference type="EMBL" id="SNB71181.1"/>
    </source>
</evidence>
<dbReference type="InterPro" id="IPR011051">
    <property type="entry name" value="RmlC_Cupin_sf"/>
</dbReference>
<dbReference type="SUPFAM" id="SSF51182">
    <property type="entry name" value="RmlC-like cupins"/>
    <property type="match status" value="1"/>
</dbReference>
<dbReference type="EMBL" id="FYDG01000004">
    <property type="protein sequence ID" value="SNB71181.1"/>
    <property type="molecule type" value="Genomic_DNA"/>
</dbReference>
<sequence length="180" mass="18920">MTVVLPDTLKRFIWDFQSVVELAENPRELLVIGGDVFRRALDAPDLAPPAFAAANPSEPQLYQLYADALARFAVAILALAPNQEGPVLPGAGWRLAGLLSGAAIRRSEGGAEARLAQGQMETARAGGGAAQYSNDSPDRPALLLLAFDAADLAAPAAPSFANGPDNPPFDIFTIQTRIEA</sequence>
<proteinExistence type="predicted"/>
<dbReference type="RefSeq" id="WP_141098422.1">
    <property type="nucleotide sequence ID" value="NZ_FYDG01000004.1"/>
</dbReference>
<protein>
    <submittedName>
        <fullName evidence="1">Predicted metal-dependent enzyme of the double-stranded beta helix superfamily</fullName>
    </submittedName>
</protein>
<dbReference type="Proteomes" id="UP000198418">
    <property type="component" value="Unassembled WGS sequence"/>
</dbReference>
<gene>
    <name evidence="1" type="ORF">SAMN06265338_104102</name>
</gene>
<evidence type="ECO:0000313" key="2">
    <source>
        <dbReference type="Proteomes" id="UP000198418"/>
    </source>
</evidence>
<reference evidence="2" key="1">
    <citation type="submission" date="2017-06" db="EMBL/GenBank/DDBJ databases">
        <authorList>
            <person name="Varghese N."/>
            <person name="Submissions S."/>
        </authorList>
    </citation>
    <scope>NUCLEOTIDE SEQUENCE [LARGE SCALE GENOMIC DNA]</scope>
    <source>
        <strain evidence="2">DSM 137</strain>
    </source>
</reference>
<keyword evidence="2" id="KW-1185">Reference proteome</keyword>
<name>A0A212RFN4_RHOAC</name>